<gene>
    <name evidence="1" type="ORF">CDAR_603831</name>
</gene>
<proteinExistence type="predicted"/>
<evidence type="ECO:0000313" key="2">
    <source>
        <dbReference type="Proteomes" id="UP001054837"/>
    </source>
</evidence>
<name>A0AAV4PFQ4_9ARAC</name>
<keyword evidence="2" id="KW-1185">Reference proteome</keyword>
<dbReference type="Proteomes" id="UP001054837">
    <property type="component" value="Unassembled WGS sequence"/>
</dbReference>
<sequence length="136" mass="14676">MAETYHPPPLPCVITRRHSGSVSFRSNTHAPPFSSLASPVKCRPRNLAASTIALKIPSLEKFADDRLGCQPNDIIFSGSVTRTVPNSDTASFDQDPEKDGPYEEALLICCCCPSWKKECSFCSDGAPVGRSMTSAP</sequence>
<dbReference type="AlphaFoldDB" id="A0AAV4PFQ4"/>
<accession>A0AAV4PFQ4</accession>
<evidence type="ECO:0000313" key="1">
    <source>
        <dbReference type="EMBL" id="GIX94739.1"/>
    </source>
</evidence>
<protein>
    <submittedName>
        <fullName evidence="1">Uncharacterized protein</fullName>
    </submittedName>
</protein>
<dbReference type="EMBL" id="BPLQ01002649">
    <property type="protein sequence ID" value="GIX94739.1"/>
    <property type="molecule type" value="Genomic_DNA"/>
</dbReference>
<comment type="caution">
    <text evidence="1">The sequence shown here is derived from an EMBL/GenBank/DDBJ whole genome shotgun (WGS) entry which is preliminary data.</text>
</comment>
<reference evidence="1 2" key="1">
    <citation type="submission" date="2021-06" db="EMBL/GenBank/DDBJ databases">
        <title>Caerostris darwini draft genome.</title>
        <authorList>
            <person name="Kono N."/>
            <person name="Arakawa K."/>
        </authorList>
    </citation>
    <scope>NUCLEOTIDE SEQUENCE [LARGE SCALE GENOMIC DNA]</scope>
</reference>
<organism evidence="1 2">
    <name type="scientific">Caerostris darwini</name>
    <dbReference type="NCBI Taxonomy" id="1538125"/>
    <lineage>
        <taxon>Eukaryota</taxon>
        <taxon>Metazoa</taxon>
        <taxon>Ecdysozoa</taxon>
        <taxon>Arthropoda</taxon>
        <taxon>Chelicerata</taxon>
        <taxon>Arachnida</taxon>
        <taxon>Araneae</taxon>
        <taxon>Araneomorphae</taxon>
        <taxon>Entelegynae</taxon>
        <taxon>Araneoidea</taxon>
        <taxon>Araneidae</taxon>
        <taxon>Caerostris</taxon>
    </lineage>
</organism>